<evidence type="ECO:0000256" key="5">
    <source>
        <dbReference type="ARBA" id="ARBA00023157"/>
    </source>
</evidence>
<dbReference type="Pfam" id="PF20145">
    <property type="entry name" value="ARMET_N"/>
    <property type="match status" value="1"/>
</dbReference>
<keyword evidence="5" id="KW-1015">Disulfide bond</keyword>
<dbReference type="GeneTree" id="ENSGT00390000007160"/>
<dbReference type="GO" id="GO:0005783">
    <property type="term" value="C:endoplasmic reticulum"/>
    <property type="evidence" value="ECO:0007669"/>
    <property type="project" value="TreeGrafter"/>
</dbReference>
<dbReference type="Pfam" id="PF10208">
    <property type="entry name" value="ARMET_C"/>
    <property type="match status" value="1"/>
</dbReference>
<dbReference type="Proteomes" id="UP000261540">
    <property type="component" value="Unplaced"/>
</dbReference>
<proteinExistence type="inferred from homology"/>
<accession>A0A3B3QX22</accession>
<dbReference type="GO" id="GO:0031175">
    <property type="term" value="P:neuron projection development"/>
    <property type="evidence" value="ECO:0007669"/>
    <property type="project" value="TreeGrafter"/>
</dbReference>
<dbReference type="InterPro" id="IPR019345">
    <property type="entry name" value="ARMET_C"/>
</dbReference>
<comment type="subcellular location">
    <subcellularLocation>
        <location evidence="1">Secreted</location>
    </subcellularLocation>
</comment>
<organism evidence="9 10">
    <name type="scientific">Paramormyrops kingsleyae</name>
    <dbReference type="NCBI Taxonomy" id="1676925"/>
    <lineage>
        <taxon>Eukaryota</taxon>
        <taxon>Metazoa</taxon>
        <taxon>Chordata</taxon>
        <taxon>Craniata</taxon>
        <taxon>Vertebrata</taxon>
        <taxon>Euteleostomi</taxon>
        <taxon>Actinopterygii</taxon>
        <taxon>Neopterygii</taxon>
        <taxon>Teleostei</taxon>
        <taxon>Osteoglossocephala</taxon>
        <taxon>Osteoglossomorpha</taxon>
        <taxon>Osteoglossiformes</taxon>
        <taxon>Mormyridae</taxon>
        <taxon>Paramormyrops</taxon>
    </lineage>
</organism>
<dbReference type="AlphaFoldDB" id="A0A3B3QX22"/>
<dbReference type="STRING" id="1676925.ENSPKIP00000010459"/>
<dbReference type="InterPro" id="IPR045333">
    <property type="entry name" value="ARMET-like"/>
</dbReference>
<evidence type="ECO:0000256" key="1">
    <source>
        <dbReference type="ARBA" id="ARBA00004613"/>
    </source>
</evidence>
<dbReference type="SUPFAM" id="SSF68906">
    <property type="entry name" value="SAP domain"/>
    <property type="match status" value="1"/>
</dbReference>
<dbReference type="InterPro" id="IPR045332">
    <property type="entry name" value="ARMET_N"/>
</dbReference>
<dbReference type="GO" id="GO:1904338">
    <property type="term" value="P:regulation of dopaminergic neuron differentiation"/>
    <property type="evidence" value="ECO:0007669"/>
    <property type="project" value="Ensembl"/>
</dbReference>
<feature type="domain" description="ARMET N-terminal" evidence="8">
    <location>
        <begin position="56"/>
        <end position="149"/>
    </location>
</feature>
<dbReference type="PANTHER" id="PTHR12990">
    <property type="entry name" value="ARMET-LIKE PROTEIN"/>
    <property type="match status" value="1"/>
</dbReference>
<dbReference type="PANTHER" id="PTHR12990:SF9">
    <property type="entry name" value="CEREBRAL DOPAMINE NEUROTROPHIC FACTOR"/>
    <property type="match status" value="1"/>
</dbReference>
<protein>
    <submittedName>
        <fullName evidence="9">Cerebral dopamine neurotrophic factor</fullName>
    </submittedName>
</protein>
<sequence>MPSYSESTKQLELPSVERVCFATSALFISFIMALGFPVTSCLKVLVSEREGRELLMCVGFLSRLYEGLMSRHVELTPAVVEEDLLRACGKAVGKENRLCYYLGATSDAATKITGEVTRPMSFHLPVNKICERLQKRDSQICELTYEKQVTDLSREGLSKLRVAELKNILNSWGEVCRACIEKSDFISLIQEVATKYSKQTGTDLR</sequence>
<dbReference type="GO" id="GO:0005615">
    <property type="term" value="C:extracellular space"/>
    <property type="evidence" value="ECO:0007669"/>
    <property type="project" value="TreeGrafter"/>
</dbReference>
<evidence type="ECO:0000256" key="4">
    <source>
        <dbReference type="ARBA" id="ARBA00022729"/>
    </source>
</evidence>
<evidence type="ECO:0000313" key="10">
    <source>
        <dbReference type="Proteomes" id="UP000261540"/>
    </source>
</evidence>
<keyword evidence="4" id="KW-0732">Signal</keyword>
<feature type="transmembrane region" description="Helical" evidence="6">
    <location>
        <begin position="20"/>
        <end position="46"/>
    </location>
</feature>
<feature type="domain" description="ARMET C-terminal" evidence="7">
    <location>
        <begin position="157"/>
        <end position="196"/>
    </location>
</feature>
<comment type="similarity">
    <text evidence="2">Belongs to the ARMET family.</text>
</comment>
<keyword evidence="6" id="KW-0472">Membrane</keyword>
<evidence type="ECO:0000313" key="9">
    <source>
        <dbReference type="Ensembl" id="ENSPKIP00000010459.1"/>
    </source>
</evidence>
<evidence type="ECO:0000256" key="3">
    <source>
        <dbReference type="ARBA" id="ARBA00022525"/>
    </source>
</evidence>
<reference evidence="9" key="1">
    <citation type="submission" date="2025-08" db="UniProtKB">
        <authorList>
            <consortium name="Ensembl"/>
        </authorList>
    </citation>
    <scope>IDENTIFICATION</scope>
</reference>
<dbReference type="Gene3D" id="1.10.720.30">
    <property type="entry name" value="SAP domain"/>
    <property type="match status" value="1"/>
</dbReference>
<evidence type="ECO:0000259" key="7">
    <source>
        <dbReference type="Pfam" id="PF10208"/>
    </source>
</evidence>
<dbReference type="Gene3D" id="1.10.225.10">
    <property type="entry name" value="Saposin-like"/>
    <property type="match status" value="1"/>
</dbReference>
<keyword evidence="3" id="KW-0964">Secreted</keyword>
<dbReference type="FunFam" id="1.10.225.10:FF:000003">
    <property type="entry name" value="Mesencephalic astrocyte-derived neurotrophic factor"/>
    <property type="match status" value="1"/>
</dbReference>
<dbReference type="GO" id="GO:0071542">
    <property type="term" value="P:dopaminergic neuron differentiation"/>
    <property type="evidence" value="ECO:0007669"/>
    <property type="project" value="TreeGrafter"/>
</dbReference>
<dbReference type="Ensembl" id="ENSPKIT00000034592.1">
    <property type="protein sequence ID" value="ENSPKIP00000010459.1"/>
    <property type="gene ID" value="ENSPKIG00000025160.1"/>
</dbReference>
<keyword evidence="6" id="KW-1133">Transmembrane helix</keyword>
<reference evidence="9" key="2">
    <citation type="submission" date="2025-09" db="UniProtKB">
        <authorList>
            <consortium name="Ensembl"/>
        </authorList>
    </citation>
    <scope>IDENTIFICATION</scope>
</reference>
<evidence type="ECO:0000256" key="2">
    <source>
        <dbReference type="ARBA" id="ARBA00005617"/>
    </source>
</evidence>
<evidence type="ECO:0000259" key="8">
    <source>
        <dbReference type="Pfam" id="PF20145"/>
    </source>
</evidence>
<keyword evidence="10" id="KW-1185">Reference proteome</keyword>
<evidence type="ECO:0000256" key="6">
    <source>
        <dbReference type="SAM" id="Phobius"/>
    </source>
</evidence>
<dbReference type="InterPro" id="IPR036361">
    <property type="entry name" value="SAP_dom_sf"/>
</dbReference>
<keyword evidence="6" id="KW-0812">Transmembrane</keyword>
<name>A0A3B3QX22_9TELE</name>